<dbReference type="AlphaFoldDB" id="A0A0S3RCH4"/>
<evidence type="ECO:0000313" key="2">
    <source>
        <dbReference type="Proteomes" id="UP000291084"/>
    </source>
</evidence>
<gene>
    <name evidence="1" type="primary">Vigan.02G095000</name>
    <name evidence="1" type="ORF">VIGAN_02095000</name>
</gene>
<organism evidence="1 2">
    <name type="scientific">Vigna angularis var. angularis</name>
    <dbReference type="NCBI Taxonomy" id="157739"/>
    <lineage>
        <taxon>Eukaryota</taxon>
        <taxon>Viridiplantae</taxon>
        <taxon>Streptophyta</taxon>
        <taxon>Embryophyta</taxon>
        <taxon>Tracheophyta</taxon>
        <taxon>Spermatophyta</taxon>
        <taxon>Magnoliopsida</taxon>
        <taxon>eudicotyledons</taxon>
        <taxon>Gunneridae</taxon>
        <taxon>Pentapetalae</taxon>
        <taxon>rosids</taxon>
        <taxon>fabids</taxon>
        <taxon>Fabales</taxon>
        <taxon>Fabaceae</taxon>
        <taxon>Papilionoideae</taxon>
        <taxon>50 kb inversion clade</taxon>
        <taxon>NPAAA clade</taxon>
        <taxon>indigoferoid/millettioid clade</taxon>
        <taxon>Phaseoleae</taxon>
        <taxon>Vigna</taxon>
    </lineage>
</organism>
<proteinExistence type="predicted"/>
<reference evidence="1 2" key="1">
    <citation type="journal article" date="2015" name="Sci. Rep.">
        <title>The power of single molecule real-time sequencing technology in the de novo assembly of a eukaryotic genome.</title>
        <authorList>
            <person name="Sakai H."/>
            <person name="Naito K."/>
            <person name="Ogiso-Tanaka E."/>
            <person name="Takahashi Y."/>
            <person name="Iseki K."/>
            <person name="Muto C."/>
            <person name="Satou K."/>
            <person name="Teruya K."/>
            <person name="Shiroma A."/>
            <person name="Shimoji M."/>
            <person name="Hirano T."/>
            <person name="Itoh T."/>
            <person name="Kaga A."/>
            <person name="Tomooka N."/>
        </authorList>
    </citation>
    <scope>NUCLEOTIDE SEQUENCE [LARGE SCALE GENOMIC DNA]</scope>
    <source>
        <strain evidence="2">cv. Shumari</strain>
    </source>
</reference>
<evidence type="ECO:0000313" key="1">
    <source>
        <dbReference type="EMBL" id="BAT78291.1"/>
    </source>
</evidence>
<protein>
    <submittedName>
        <fullName evidence="1">Uncharacterized protein</fullName>
    </submittedName>
</protein>
<dbReference type="EMBL" id="AP015035">
    <property type="protein sequence ID" value="BAT78291.1"/>
    <property type="molecule type" value="Genomic_DNA"/>
</dbReference>
<name>A0A0S3RCH4_PHAAN</name>
<dbReference type="Proteomes" id="UP000291084">
    <property type="component" value="Chromosome 2"/>
</dbReference>
<keyword evidence="2" id="KW-1185">Reference proteome</keyword>
<sequence length="81" mass="9798">FRIRFSKSHWIQKYLMEYSIRKIFKVRNKRWFEKYNFYGVHKEKLGGEEEAVPKCPISQAALFTESCSLHCHQLVLIFTNI</sequence>
<accession>A0A0S3RCH4</accession>
<feature type="non-terminal residue" evidence="1">
    <location>
        <position position="1"/>
    </location>
</feature>